<evidence type="ECO:0000256" key="4">
    <source>
        <dbReference type="ARBA" id="ARBA00023211"/>
    </source>
</evidence>
<protein>
    <recommendedName>
        <fullName evidence="5">DHHA2 domain-containing protein</fullName>
    </recommendedName>
</protein>
<keyword evidence="2" id="KW-0479">Metal-binding</keyword>
<dbReference type="GO" id="GO:0005737">
    <property type="term" value="C:cytoplasm"/>
    <property type="evidence" value="ECO:0007669"/>
    <property type="project" value="InterPro"/>
</dbReference>
<dbReference type="GO" id="GO:0046872">
    <property type="term" value="F:metal ion binding"/>
    <property type="evidence" value="ECO:0007669"/>
    <property type="project" value="UniProtKB-KW"/>
</dbReference>
<evidence type="ECO:0000256" key="2">
    <source>
        <dbReference type="ARBA" id="ARBA00022723"/>
    </source>
</evidence>
<dbReference type="SUPFAM" id="SSF64182">
    <property type="entry name" value="DHH phosphoesterases"/>
    <property type="match status" value="1"/>
</dbReference>
<accession>A0A7S4AA06</accession>
<sequence>MSTSRYMRWFVPSLLLFSSYRTSPLTSFFSNNHNHRFVSSLTSISFNKSRSKSVGRQELSKMTLASTATNDDLSSVSNFVRSVKQRVVDSNSFGDTKASALPHLVMGNEAGDADSILSAIGLSYVRALQNSVDGQNKSDELIVPIVSIPADSLKFLRPETTFLLLNCAGMDNAKDDVNDLIAIDQTDLLPKKATLTLVDHNFFRGKESYEWTVTKIVDHHLDEGKHLKTCPPSNRKIAFEDTRALVASTTTLVAEDFYASAGTSKMPSSLAVLLLGTILLDSVNMSPKAGKGTQRDQTMIKQLLRNTDWSQITLPDNILVINDDGKKGNAPDPTKLFDKLQSAKFASDFWNGLTPEQAIRMDLKSFSIPTAIQSSFTSSLGIASILMEMNHFFDLHEDNLLETLTRVIEEDQSELFGLMFSIFGDGQRRRQLALASYDKPTLDRLINYLTVDNATTPDLELEVLHREEVNVGGTGEILYLVRMEQGNVKASRKQVAPILMEFFKKHR</sequence>
<evidence type="ECO:0000313" key="6">
    <source>
        <dbReference type="EMBL" id="CAE0708499.1"/>
    </source>
</evidence>
<feature type="domain" description="DHHA2" evidence="5">
    <location>
        <begin position="337"/>
        <end position="503"/>
    </location>
</feature>
<evidence type="ECO:0000256" key="3">
    <source>
        <dbReference type="ARBA" id="ARBA00022801"/>
    </source>
</evidence>
<evidence type="ECO:0000259" key="5">
    <source>
        <dbReference type="SMART" id="SM01131"/>
    </source>
</evidence>
<dbReference type="Pfam" id="PF01368">
    <property type="entry name" value="DHH"/>
    <property type="match status" value="1"/>
</dbReference>
<dbReference type="PANTHER" id="PTHR12112:SF39">
    <property type="entry name" value="EG:152A3.5 PROTEIN (FBGN0003116_PN PROTEIN)"/>
    <property type="match status" value="1"/>
</dbReference>
<dbReference type="InterPro" id="IPR038222">
    <property type="entry name" value="DHHA2_dom_sf"/>
</dbReference>
<comment type="cofactor">
    <cofactor evidence="1">
        <name>Mn(2+)</name>
        <dbReference type="ChEBI" id="CHEBI:29035"/>
    </cofactor>
</comment>
<dbReference type="InterPro" id="IPR038763">
    <property type="entry name" value="DHH_sf"/>
</dbReference>
<name>A0A7S4AA06_9STRA</name>
<reference evidence="6" key="1">
    <citation type="submission" date="2021-01" db="EMBL/GenBank/DDBJ databases">
        <authorList>
            <person name="Corre E."/>
            <person name="Pelletier E."/>
            <person name="Niang G."/>
            <person name="Scheremetjew M."/>
            <person name="Finn R."/>
            <person name="Kale V."/>
            <person name="Holt S."/>
            <person name="Cochrane G."/>
            <person name="Meng A."/>
            <person name="Brown T."/>
            <person name="Cohen L."/>
        </authorList>
    </citation>
    <scope>NUCLEOTIDE SEQUENCE</scope>
    <source>
        <strain evidence="6">10249 10 AB</strain>
    </source>
</reference>
<proteinExistence type="predicted"/>
<dbReference type="EMBL" id="HBIX01001643">
    <property type="protein sequence ID" value="CAE0708499.1"/>
    <property type="molecule type" value="Transcribed_RNA"/>
</dbReference>
<organism evidence="6">
    <name type="scientific">Pseudo-nitzschia australis</name>
    <dbReference type="NCBI Taxonomy" id="44445"/>
    <lineage>
        <taxon>Eukaryota</taxon>
        <taxon>Sar</taxon>
        <taxon>Stramenopiles</taxon>
        <taxon>Ochrophyta</taxon>
        <taxon>Bacillariophyta</taxon>
        <taxon>Bacillariophyceae</taxon>
        <taxon>Bacillariophycidae</taxon>
        <taxon>Bacillariales</taxon>
        <taxon>Bacillariaceae</taxon>
        <taxon>Pseudo-nitzschia</taxon>
    </lineage>
</organism>
<dbReference type="PANTHER" id="PTHR12112">
    <property type="entry name" value="BNIP - RELATED"/>
    <property type="match status" value="1"/>
</dbReference>
<gene>
    <name evidence="6" type="ORF">PAUS00366_LOCUS1219</name>
</gene>
<dbReference type="Gene3D" id="3.90.1640.10">
    <property type="entry name" value="inorganic pyrophosphatase (n-terminal core)"/>
    <property type="match status" value="1"/>
</dbReference>
<dbReference type="InterPro" id="IPR004097">
    <property type="entry name" value="DHHA2"/>
</dbReference>
<dbReference type="GO" id="GO:0004309">
    <property type="term" value="F:exopolyphosphatase activity"/>
    <property type="evidence" value="ECO:0007669"/>
    <property type="project" value="TreeGrafter"/>
</dbReference>
<keyword evidence="3" id="KW-0378">Hydrolase</keyword>
<dbReference type="InterPro" id="IPR001667">
    <property type="entry name" value="DDH_dom"/>
</dbReference>
<dbReference type="Gene3D" id="3.10.310.20">
    <property type="entry name" value="DHHA2 domain"/>
    <property type="match status" value="1"/>
</dbReference>
<dbReference type="Pfam" id="PF02833">
    <property type="entry name" value="DHHA2"/>
    <property type="match status" value="1"/>
</dbReference>
<evidence type="ECO:0000256" key="1">
    <source>
        <dbReference type="ARBA" id="ARBA00001936"/>
    </source>
</evidence>
<dbReference type="AlphaFoldDB" id="A0A7S4AA06"/>
<dbReference type="SMART" id="SM01131">
    <property type="entry name" value="DHHA2"/>
    <property type="match status" value="1"/>
</dbReference>
<keyword evidence="4" id="KW-0464">Manganese</keyword>